<dbReference type="GO" id="GO:0003677">
    <property type="term" value="F:DNA binding"/>
    <property type="evidence" value="ECO:0007669"/>
    <property type="project" value="UniProtKB-KW"/>
</dbReference>
<protein>
    <submittedName>
        <fullName evidence="5">Transcriptional regulator</fullName>
    </submittedName>
</protein>
<sequence>MKNLNNPEETNVDNQIVRIKNKLKMIFNHDLNLPVETCPIKDILSAASDKWSILIILFLGGNEVLRFGELKNLVNGISSKILTERLKRLERDGYLTRKLYAEVPVRVEYKLTKFGLSYLEKLLVISEWAQDEMNIILSSRAEYDNRSQ</sequence>
<evidence type="ECO:0000256" key="1">
    <source>
        <dbReference type="ARBA" id="ARBA00023015"/>
    </source>
</evidence>
<gene>
    <name evidence="5" type="ORF">S3_805_0018</name>
</gene>
<feature type="domain" description="HTH hxlR-type" evidence="4">
    <location>
        <begin position="38"/>
        <end position="137"/>
    </location>
</feature>
<dbReference type="AlphaFoldDB" id="F4MLS0"/>
<dbReference type="InterPro" id="IPR036390">
    <property type="entry name" value="WH_DNA-bd_sf"/>
</dbReference>
<dbReference type="SUPFAM" id="SSF46785">
    <property type="entry name" value="Winged helix' DNA-binding domain"/>
    <property type="match status" value="1"/>
</dbReference>
<dbReference type="Gene3D" id="1.10.10.10">
    <property type="entry name" value="Winged helix-like DNA-binding domain superfamily/Winged helix DNA-binding domain"/>
    <property type="match status" value="1"/>
</dbReference>
<dbReference type="InterPro" id="IPR036388">
    <property type="entry name" value="WH-like_DNA-bd_sf"/>
</dbReference>
<keyword evidence="2" id="KW-0238">DNA-binding</keyword>
<dbReference type="Pfam" id="PF01638">
    <property type="entry name" value="HxlR"/>
    <property type="match status" value="1"/>
</dbReference>
<dbReference type="PANTHER" id="PTHR33204:SF18">
    <property type="entry name" value="TRANSCRIPTIONAL REGULATORY PROTEIN"/>
    <property type="match status" value="1"/>
</dbReference>
<evidence type="ECO:0000313" key="5">
    <source>
        <dbReference type="EMBL" id="CBL87083.1"/>
    </source>
</evidence>
<proteinExistence type="predicted"/>
<dbReference type="PROSITE" id="PS51118">
    <property type="entry name" value="HTH_HXLR"/>
    <property type="match status" value="1"/>
</dbReference>
<dbReference type="InterPro" id="IPR002577">
    <property type="entry name" value="HTH_HxlR"/>
</dbReference>
<keyword evidence="1" id="KW-0805">Transcription regulation</keyword>
<dbReference type="EMBL" id="FQ032807">
    <property type="protein sequence ID" value="CBL87083.1"/>
    <property type="molecule type" value="Genomic_DNA"/>
</dbReference>
<evidence type="ECO:0000256" key="2">
    <source>
        <dbReference type="ARBA" id="ARBA00023125"/>
    </source>
</evidence>
<evidence type="ECO:0000259" key="4">
    <source>
        <dbReference type="PROSITE" id="PS51118"/>
    </source>
</evidence>
<reference evidence="5" key="1">
    <citation type="submission" date="2010-05" db="EMBL/GenBank/DDBJ databases">
        <authorList>
            <person name="Genoscope - CEA"/>
        </authorList>
    </citation>
    <scope>NUCLEOTIDE SEQUENCE</scope>
</reference>
<dbReference type="PANTHER" id="PTHR33204">
    <property type="entry name" value="TRANSCRIPTIONAL REGULATOR, MARR FAMILY"/>
    <property type="match status" value="1"/>
</dbReference>
<name>F4MLS0_9BACT</name>
<organism evidence="5">
    <name type="scientific">uncultured Flavobacteriia bacterium</name>
    <dbReference type="NCBI Taxonomy" id="212695"/>
    <lineage>
        <taxon>Bacteria</taxon>
        <taxon>Pseudomonadati</taxon>
        <taxon>Bacteroidota</taxon>
        <taxon>Flavobacteriia</taxon>
        <taxon>environmental samples</taxon>
    </lineage>
</organism>
<accession>F4MLS0</accession>
<reference evidence="5" key="2">
    <citation type="journal article" date="2012" name="Environ. Microbiol.">
        <title>Genomic content of uncultured Bacteroidetes from contrasting oceanic provinces in the North Atlantic Ocean.</title>
        <authorList>
            <person name="Gomez-Pereira P.R."/>
            <person name="Schuler M."/>
            <person name="Fuchs B.M."/>
            <person name="Bennke C."/>
            <person name="Teeling H."/>
            <person name="Waldmann J."/>
            <person name="Richter M."/>
            <person name="Barbe V."/>
            <person name="Bataille E."/>
            <person name="Glockner F.O."/>
            <person name="Amann R."/>
        </authorList>
    </citation>
    <scope>NUCLEOTIDE SEQUENCE</scope>
</reference>
<evidence type="ECO:0000256" key="3">
    <source>
        <dbReference type="ARBA" id="ARBA00023163"/>
    </source>
</evidence>
<keyword evidence="3" id="KW-0804">Transcription</keyword>